<keyword evidence="13 17" id="KW-0472">Membrane</keyword>
<evidence type="ECO:0000256" key="15">
    <source>
        <dbReference type="ARBA" id="ARBA00039397"/>
    </source>
</evidence>
<protein>
    <recommendedName>
        <fullName evidence="15">Microsomal glutathione S-transferase 1</fullName>
        <ecNumber evidence="5">2.5.1.18</ecNumber>
    </recommendedName>
</protein>
<keyword evidence="7 17" id="KW-0812">Transmembrane</keyword>
<dbReference type="Proteomes" id="UP000694865">
    <property type="component" value="Unplaced"/>
</dbReference>
<evidence type="ECO:0000256" key="1">
    <source>
        <dbReference type="ARBA" id="ARBA00003701"/>
    </source>
</evidence>
<organism evidence="18 19">
    <name type="scientific">Saccoglossus kowalevskii</name>
    <name type="common">Acorn worm</name>
    <dbReference type="NCBI Taxonomy" id="10224"/>
    <lineage>
        <taxon>Eukaryota</taxon>
        <taxon>Metazoa</taxon>
        <taxon>Hemichordata</taxon>
        <taxon>Enteropneusta</taxon>
        <taxon>Harrimaniidae</taxon>
        <taxon>Saccoglossus</taxon>
    </lineage>
</organism>
<sequence length="153" mass="17537">MTEILLSFSNPTFAAYATYGTILLVKMILLLIMTSYTRITRKVYSNEEDVLTFAGKIDIKKALAKNNSIERIKRCYQNDLENIIPFLILSCFYILLQPSHATALMLFRVFTAARVLHTITYLLSLQPYRALCWGVNLSINLYLSVKILQQGVF</sequence>
<keyword evidence="10 17" id="KW-1133">Transmembrane helix</keyword>
<evidence type="ECO:0000256" key="12">
    <source>
        <dbReference type="ARBA" id="ARBA00023128"/>
    </source>
</evidence>
<dbReference type="Gene3D" id="1.20.120.550">
    <property type="entry name" value="Membrane associated eicosanoid/glutathione metabolism-like domain"/>
    <property type="match status" value="1"/>
</dbReference>
<feature type="transmembrane region" description="Helical" evidence="17">
    <location>
        <begin position="13"/>
        <end position="32"/>
    </location>
</feature>
<keyword evidence="9" id="KW-0256">Endoplasmic reticulum</keyword>
<evidence type="ECO:0000256" key="2">
    <source>
        <dbReference type="ARBA" id="ARBA00004294"/>
    </source>
</evidence>
<comment type="function">
    <text evidence="1">Conjugation of reduced glutathione to a wide number of exogenous and endogenous hydrophobic electrophiles.</text>
</comment>
<evidence type="ECO:0000256" key="13">
    <source>
        <dbReference type="ARBA" id="ARBA00023136"/>
    </source>
</evidence>
<evidence type="ECO:0000256" key="16">
    <source>
        <dbReference type="ARBA" id="ARBA00049385"/>
    </source>
</evidence>
<dbReference type="InterPro" id="IPR023352">
    <property type="entry name" value="MAPEG-like_dom_sf"/>
</dbReference>
<dbReference type="EC" id="2.5.1.18" evidence="5"/>
<evidence type="ECO:0000256" key="7">
    <source>
        <dbReference type="ARBA" id="ARBA00022692"/>
    </source>
</evidence>
<evidence type="ECO:0000256" key="8">
    <source>
        <dbReference type="ARBA" id="ARBA00022787"/>
    </source>
</evidence>
<evidence type="ECO:0000256" key="4">
    <source>
        <dbReference type="ARBA" id="ARBA00010459"/>
    </source>
</evidence>
<name>A0ABM0GW54_SACKO</name>
<dbReference type="InterPro" id="IPR040162">
    <property type="entry name" value="MGST1-like"/>
</dbReference>
<keyword evidence="12" id="KW-0496">Mitochondrion</keyword>
<evidence type="ECO:0000256" key="3">
    <source>
        <dbReference type="ARBA" id="ARBA00004477"/>
    </source>
</evidence>
<comment type="subunit">
    <text evidence="14">Homotrimer; The trimer binds only one molecule of glutathione.</text>
</comment>
<keyword evidence="11" id="KW-0007">Acetylation</keyword>
<evidence type="ECO:0000256" key="10">
    <source>
        <dbReference type="ARBA" id="ARBA00022989"/>
    </source>
</evidence>
<proteinExistence type="inferred from homology"/>
<keyword evidence="18" id="KW-1185">Reference proteome</keyword>
<evidence type="ECO:0000313" key="18">
    <source>
        <dbReference type="Proteomes" id="UP000694865"/>
    </source>
</evidence>
<keyword evidence="6" id="KW-0808">Transferase</keyword>
<evidence type="ECO:0000256" key="17">
    <source>
        <dbReference type="SAM" id="Phobius"/>
    </source>
</evidence>
<keyword evidence="8" id="KW-1000">Mitochondrion outer membrane</keyword>
<evidence type="ECO:0000313" key="19">
    <source>
        <dbReference type="RefSeq" id="XP_002738647.1"/>
    </source>
</evidence>
<dbReference type="InterPro" id="IPR001129">
    <property type="entry name" value="Membr-assoc_MAPEG"/>
</dbReference>
<dbReference type="SUPFAM" id="SSF161084">
    <property type="entry name" value="MAPEG domain-like"/>
    <property type="match status" value="1"/>
</dbReference>
<evidence type="ECO:0000256" key="9">
    <source>
        <dbReference type="ARBA" id="ARBA00022824"/>
    </source>
</evidence>
<gene>
    <name evidence="19" type="primary">LOC100366676</name>
</gene>
<evidence type="ECO:0000256" key="11">
    <source>
        <dbReference type="ARBA" id="ARBA00022990"/>
    </source>
</evidence>
<reference evidence="19" key="1">
    <citation type="submission" date="2025-08" db="UniProtKB">
        <authorList>
            <consortium name="RefSeq"/>
        </authorList>
    </citation>
    <scope>IDENTIFICATION</scope>
    <source>
        <tissue evidence="19">Testes</tissue>
    </source>
</reference>
<accession>A0ABM0GW54</accession>
<feature type="transmembrane region" description="Helical" evidence="17">
    <location>
        <begin position="80"/>
        <end position="96"/>
    </location>
</feature>
<comment type="similarity">
    <text evidence="4">Belongs to the MAPEG family.</text>
</comment>
<comment type="subcellular location">
    <subcellularLocation>
        <location evidence="3">Endoplasmic reticulum membrane</location>
        <topology evidence="3">Multi-pass membrane protein</topology>
    </subcellularLocation>
    <subcellularLocation>
        <location evidence="2">Mitochondrion outer membrane</location>
    </subcellularLocation>
</comment>
<evidence type="ECO:0000256" key="6">
    <source>
        <dbReference type="ARBA" id="ARBA00022679"/>
    </source>
</evidence>
<evidence type="ECO:0000256" key="14">
    <source>
        <dbReference type="ARBA" id="ARBA00038540"/>
    </source>
</evidence>
<dbReference type="PANTHER" id="PTHR10689">
    <property type="entry name" value="MICROSOMAL GLUTATHIONE S-TRANSFERASE 1"/>
    <property type="match status" value="1"/>
</dbReference>
<dbReference type="GeneID" id="100366676"/>
<dbReference type="PANTHER" id="PTHR10689:SF6">
    <property type="entry name" value="MICROSOMAL GLUTATHIONE S-TRANSFERASE 1"/>
    <property type="match status" value="1"/>
</dbReference>
<evidence type="ECO:0000256" key="5">
    <source>
        <dbReference type="ARBA" id="ARBA00012452"/>
    </source>
</evidence>
<dbReference type="Pfam" id="PF01124">
    <property type="entry name" value="MAPEG"/>
    <property type="match status" value="1"/>
</dbReference>
<dbReference type="RefSeq" id="XP_002738647.1">
    <property type="nucleotide sequence ID" value="XM_002738601.2"/>
</dbReference>
<comment type="catalytic activity">
    <reaction evidence="16">
        <text>RX + glutathione = an S-substituted glutathione + a halide anion + H(+)</text>
        <dbReference type="Rhea" id="RHEA:16437"/>
        <dbReference type="ChEBI" id="CHEBI:15378"/>
        <dbReference type="ChEBI" id="CHEBI:16042"/>
        <dbReference type="ChEBI" id="CHEBI:17792"/>
        <dbReference type="ChEBI" id="CHEBI:57925"/>
        <dbReference type="ChEBI" id="CHEBI:90779"/>
        <dbReference type="EC" id="2.5.1.18"/>
    </reaction>
    <physiologicalReaction direction="left-to-right" evidence="16">
        <dbReference type="Rhea" id="RHEA:16438"/>
    </physiologicalReaction>
</comment>